<organism evidence="2 3">
    <name type="scientific">Nelumbo nucifera</name>
    <name type="common">Sacred lotus</name>
    <dbReference type="NCBI Taxonomy" id="4432"/>
    <lineage>
        <taxon>Eukaryota</taxon>
        <taxon>Viridiplantae</taxon>
        <taxon>Streptophyta</taxon>
        <taxon>Embryophyta</taxon>
        <taxon>Tracheophyta</taxon>
        <taxon>Spermatophyta</taxon>
        <taxon>Magnoliopsida</taxon>
        <taxon>Proteales</taxon>
        <taxon>Nelumbonaceae</taxon>
        <taxon>Nelumbo</taxon>
    </lineage>
</organism>
<accession>A0A822XLN1</accession>
<evidence type="ECO:0000256" key="1">
    <source>
        <dbReference type="SAM" id="MobiDB-lite"/>
    </source>
</evidence>
<protein>
    <submittedName>
        <fullName evidence="2">Uncharacterized protein</fullName>
    </submittedName>
</protein>
<name>A0A822XLN1_NELNU</name>
<proteinExistence type="predicted"/>
<reference evidence="2 3" key="1">
    <citation type="journal article" date="2020" name="Mol. Biol. Evol.">
        <title>Distinct Expression and Methylation Patterns for Genes with Different Fates following a Single Whole-Genome Duplication in Flowering Plants.</title>
        <authorList>
            <person name="Shi T."/>
            <person name="Rahmani R.S."/>
            <person name="Gugger P.F."/>
            <person name="Wang M."/>
            <person name="Li H."/>
            <person name="Zhang Y."/>
            <person name="Li Z."/>
            <person name="Wang Q."/>
            <person name="Van de Peer Y."/>
            <person name="Marchal K."/>
            <person name="Chen J."/>
        </authorList>
    </citation>
    <scope>NUCLEOTIDE SEQUENCE [LARGE SCALE GENOMIC DNA]</scope>
    <source>
        <tissue evidence="2">Leaf</tissue>
    </source>
</reference>
<comment type="caution">
    <text evidence="2">The sequence shown here is derived from an EMBL/GenBank/DDBJ whole genome shotgun (WGS) entry which is preliminary data.</text>
</comment>
<feature type="compositionally biased region" description="Polar residues" evidence="1">
    <location>
        <begin position="24"/>
        <end position="34"/>
    </location>
</feature>
<evidence type="ECO:0000313" key="2">
    <source>
        <dbReference type="EMBL" id="DAD20623.1"/>
    </source>
</evidence>
<keyword evidence="3" id="KW-1185">Reference proteome</keyword>
<dbReference type="EMBL" id="DUZY01000001">
    <property type="protein sequence ID" value="DAD20623.1"/>
    <property type="molecule type" value="Genomic_DNA"/>
</dbReference>
<dbReference type="Proteomes" id="UP000607653">
    <property type="component" value="Unassembled WGS sequence"/>
</dbReference>
<gene>
    <name evidence="2" type="ORF">HUJ06_022086</name>
</gene>
<dbReference type="AlphaFoldDB" id="A0A822XLN1"/>
<feature type="region of interest" description="Disordered" evidence="1">
    <location>
        <begin position="24"/>
        <end position="47"/>
    </location>
</feature>
<evidence type="ECO:0000313" key="3">
    <source>
        <dbReference type="Proteomes" id="UP000607653"/>
    </source>
</evidence>
<sequence length="216" mass="23969">MKGRLKALLVDRITKEIRANTFQRPSSSKKNLNLNCDRPDPSPSAIQQGSRMDVTLAIALSKRKAELYQKIRVLIPPNQASVRHYLLRRLQFFMLRTHFQLLIHQLICQHCTIQKEVGIIPENQGVNSAKSGKCSPLPSSSVTILHVEDTFPIANSPTDLSTSSPMAESMEIDANHIQTGPATNYLTPCKHIQQIDVANTITSALHLVGKVNGSKK</sequence>